<accession>A0A9J6GRI1</accession>
<dbReference type="Gene3D" id="3.90.215.10">
    <property type="entry name" value="Gamma Fibrinogen, chain A, domain 1"/>
    <property type="match status" value="1"/>
</dbReference>
<dbReference type="AlphaFoldDB" id="A0A9J6GRI1"/>
<dbReference type="EMBL" id="JABSTR010000008">
    <property type="protein sequence ID" value="KAH9377321.1"/>
    <property type="molecule type" value="Genomic_DNA"/>
</dbReference>
<dbReference type="Pfam" id="PF00147">
    <property type="entry name" value="Fibrinogen_C"/>
    <property type="match status" value="1"/>
</dbReference>
<sequence>MLLSKFTFQSTAIISVQVIQKRGQYGNNVYYFYRNWTEYATGFGDPAKEYWIGMKKKNR</sequence>
<name>A0A9J6GRI1_HAELO</name>
<dbReference type="InterPro" id="IPR002181">
    <property type="entry name" value="Fibrinogen_a/b/g_C_dom"/>
</dbReference>
<comment type="caution">
    <text evidence="2">The sequence shown here is derived from an EMBL/GenBank/DDBJ whole genome shotgun (WGS) entry which is preliminary data.</text>
</comment>
<gene>
    <name evidence="2" type="ORF">HPB48_000359</name>
</gene>
<dbReference type="Proteomes" id="UP000821853">
    <property type="component" value="Unassembled WGS sequence"/>
</dbReference>
<reference evidence="2 3" key="1">
    <citation type="journal article" date="2020" name="Cell">
        <title>Large-Scale Comparative Analyses of Tick Genomes Elucidate Their Genetic Diversity and Vector Capacities.</title>
        <authorList>
            <consortium name="Tick Genome and Microbiome Consortium (TIGMIC)"/>
            <person name="Jia N."/>
            <person name="Wang J."/>
            <person name="Shi W."/>
            <person name="Du L."/>
            <person name="Sun Y."/>
            <person name="Zhan W."/>
            <person name="Jiang J.F."/>
            <person name="Wang Q."/>
            <person name="Zhang B."/>
            <person name="Ji P."/>
            <person name="Bell-Sakyi L."/>
            <person name="Cui X.M."/>
            <person name="Yuan T.T."/>
            <person name="Jiang B.G."/>
            <person name="Yang W.F."/>
            <person name="Lam T.T."/>
            <person name="Chang Q.C."/>
            <person name="Ding S.J."/>
            <person name="Wang X.J."/>
            <person name="Zhu J.G."/>
            <person name="Ruan X.D."/>
            <person name="Zhao L."/>
            <person name="Wei J.T."/>
            <person name="Ye R.Z."/>
            <person name="Que T.C."/>
            <person name="Du C.H."/>
            <person name="Zhou Y.H."/>
            <person name="Cheng J.X."/>
            <person name="Dai P.F."/>
            <person name="Guo W.B."/>
            <person name="Han X.H."/>
            <person name="Huang E.J."/>
            <person name="Li L.F."/>
            <person name="Wei W."/>
            <person name="Gao Y.C."/>
            <person name="Liu J.Z."/>
            <person name="Shao H.Z."/>
            <person name="Wang X."/>
            <person name="Wang C.C."/>
            <person name="Yang T.C."/>
            <person name="Huo Q.B."/>
            <person name="Li W."/>
            <person name="Chen H.Y."/>
            <person name="Chen S.E."/>
            <person name="Zhou L.G."/>
            <person name="Ni X.B."/>
            <person name="Tian J.H."/>
            <person name="Sheng Y."/>
            <person name="Liu T."/>
            <person name="Pan Y.S."/>
            <person name="Xia L.Y."/>
            <person name="Li J."/>
            <person name="Zhao F."/>
            <person name="Cao W.C."/>
        </authorList>
    </citation>
    <scope>NUCLEOTIDE SEQUENCE [LARGE SCALE GENOMIC DNA]</scope>
    <source>
        <strain evidence="2">HaeL-2018</strain>
    </source>
</reference>
<evidence type="ECO:0000313" key="3">
    <source>
        <dbReference type="Proteomes" id="UP000821853"/>
    </source>
</evidence>
<dbReference type="SUPFAM" id="SSF56496">
    <property type="entry name" value="Fibrinogen C-terminal domain-like"/>
    <property type="match status" value="1"/>
</dbReference>
<dbReference type="OrthoDB" id="6435092at2759"/>
<organism evidence="2 3">
    <name type="scientific">Haemaphysalis longicornis</name>
    <name type="common">Bush tick</name>
    <dbReference type="NCBI Taxonomy" id="44386"/>
    <lineage>
        <taxon>Eukaryota</taxon>
        <taxon>Metazoa</taxon>
        <taxon>Ecdysozoa</taxon>
        <taxon>Arthropoda</taxon>
        <taxon>Chelicerata</taxon>
        <taxon>Arachnida</taxon>
        <taxon>Acari</taxon>
        <taxon>Parasitiformes</taxon>
        <taxon>Ixodida</taxon>
        <taxon>Ixodoidea</taxon>
        <taxon>Ixodidae</taxon>
        <taxon>Haemaphysalinae</taxon>
        <taxon>Haemaphysalis</taxon>
    </lineage>
</organism>
<protein>
    <recommendedName>
        <fullName evidence="1">Fibrinogen C-terminal domain-containing protein</fullName>
    </recommendedName>
</protein>
<proteinExistence type="predicted"/>
<feature type="domain" description="Fibrinogen C-terminal" evidence="1">
    <location>
        <begin position="18"/>
        <end position="56"/>
    </location>
</feature>
<evidence type="ECO:0000313" key="2">
    <source>
        <dbReference type="EMBL" id="KAH9377321.1"/>
    </source>
</evidence>
<dbReference type="InterPro" id="IPR014716">
    <property type="entry name" value="Fibrinogen_a/b/g_C_1"/>
</dbReference>
<keyword evidence="3" id="KW-1185">Reference proteome</keyword>
<dbReference type="InterPro" id="IPR036056">
    <property type="entry name" value="Fibrinogen-like_C"/>
</dbReference>
<dbReference type="VEuPathDB" id="VectorBase:HLOH_056486"/>
<evidence type="ECO:0000259" key="1">
    <source>
        <dbReference type="Pfam" id="PF00147"/>
    </source>
</evidence>